<protein>
    <submittedName>
        <fullName evidence="1">Uncharacterized protein</fullName>
    </submittedName>
</protein>
<sequence length="90" mass="10496">MNSLPEWHQKPLTLTKEEIATPMNVINDFLYSYPLPEFREHIKTLLLMACNDNDCNSAFNIIFCEDLTRLVESCYMLKNENHGNSSITRN</sequence>
<reference evidence="1 2" key="1">
    <citation type="submission" date="2016-10" db="EMBL/GenBank/DDBJ databases">
        <authorList>
            <person name="de Groot N.N."/>
        </authorList>
    </citation>
    <scope>NUCLEOTIDE SEQUENCE [LARGE SCALE GENOMIC DNA]</scope>
    <source>
        <strain evidence="1 2">DSM 527</strain>
    </source>
</reference>
<dbReference type="Proteomes" id="UP000199045">
    <property type="component" value="Unassembled WGS sequence"/>
</dbReference>
<evidence type="ECO:0000313" key="2">
    <source>
        <dbReference type="Proteomes" id="UP000199045"/>
    </source>
</evidence>
<dbReference type="AlphaFoldDB" id="A0A1G8BPY9"/>
<organism evidence="1 2">
    <name type="scientific">Chitinophaga filiformis</name>
    <name type="common">Myxococcus filiformis</name>
    <name type="synonym">Flexibacter filiformis</name>
    <dbReference type="NCBI Taxonomy" id="104663"/>
    <lineage>
        <taxon>Bacteria</taxon>
        <taxon>Pseudomonadati</taxon>
        <taxon>Bacteroidota</taxon>
        <taxon>Chitinophagia</taxon>
        <taxon>Chitinophagales</taxon>
        <taxon>Chitinophagaceae</taxon>
        <taxon>Chitinophaga</taxon>
    </lineage>
</organism>
<accession>A0A1G8BPY9</accession>
<gene>
    <name evidence="1" type="ORF">SAMN04488121_111116</name>
</gene>
<proteinExistence type="predicted"/>
<dbReference type="STRING" id="104663.SAMN04488121_111116"/>
<dbReference type="EMBL" id="FNBN01000011">
    <property type="protein sequence ID" value="SDH35154.1"/>
    <property type="molecule type" value="Genomic_DNA"/>
</dbReference>
<evidence type="ECO:0000313" key="1">
    <source>
        <dbReference type="EMBL" id="SDH35154.1"/>
    </source>
</evidence>
<name>A0A1G8BPY9_CHIFI</name>